<proteinExistence type="predicted"/>
<protein>
    <submittedName>
        <fullName evidence="1">Uncharacterized protein</fullName>
    </submittedName>
</protein>
<dbReference type="EMBL" id="MU154618">
    <property type="protein sequence ID" value="KAF9491499.1"/>
    <property type="molecule type" value="Genomic_DNA"/>
</dbReference>
<dbReference type="Proteomes" id="UP000807025">
    <property type="component" value="Unassembled WGS sequence"/>
</dbReference>
<name>A0A9P6DC80_PLEER</name>
<reference evidence="1" key="1">
    <citation type="submission" date="2020-11" db="EMBL/GenBank/DDBJ databases">
        <authorList>
            <consortium name="DOE Joint Genome Institute"/>
            <person name="Ahrendt S."/>
            <person name="Riley R."/>
            <person name="Andreopoulos W."/>
            <person name="Labutti K."/>
            <person name="Pangilinan J."/>
            <person name="Ruiz-Duenas F.J."/>
            <person name="Barrasa J.M."/>
            <person name="Sanchez-Garcia M."/>
            <person name="Camarero S."/>
            <person name="Miyauchi S."/>
            <person name="Serrano A."/>
            <person name="Linde D."/>
            <person name="Babiker R."/>
            <person name="Drula E."/>
            <person name="Ayuso-Fernandez I."/>
            <person name="Pacheco R."/>
            <person name="Padilla G."/>
            <person name="Ferreira P."/>
            <person name="Barriuso J."/>
            <person name="Kellner H."/>
            <person name="Castanera R."/>
            <person name="Alfaro M."/>
            <person name="Ramirez L."/>
            <person name="Pisabarro A.G."/>
            <person name="Kuo A."/>
            <person name="Tritt A."/>
            <person name="Lipzen A."/>
            <person name="He G."/>
            <person name="Yan M."/>
            <person name="Ng V."/>
            <person name="Cullen D."/>
            <person name="Martin F."/>
            <person name="Rosso M.-N."/>
            <person name="Henrissat B."/>
            <person name="Hibbett D."/>
            <person name="Martinez A.T."/>
            <person name="Grigoriev I.V."/>
        </authorList>
    </citation>
    <scope>NUCLEOTIDE SEQUENCE</scope>
    <source>
        <strain evidence="1">ATCC 90797</strain>
    </source>
</reference>
<evidence type="ECO:0000313" key="1">
    <source>
        <dbReference type="EMBL" id="KAF9491499.1"/>
    </source>
</evidence>
<evidence type="ECO:0000313" key="2">
    <source>
        <dbReference type="Proteomes" id="UP000807025"/>
    </source>
</evidence>
<keyword evidence="2" id="KW-1185">Reference proteome</keyword>
<organism evidence="1 2">
    <name type="scientific">Pleurotus eryngii</name>
    <name type="common">Boletus of the steppes</name>
    <dbReference type="NCBI Taxonomy" id="5323"/>
    <lineage>
        <taxon>Eukaryota</taxon>
        <taxon>Fungi</taxon>
        <taxon>Dikarya</taxon>
        <taxon>Basidiomycota</taxon>
        <taxon>Agaricomycotina</taxon>
        <taxon>Agaricomycetes</taxon>
        <taxon>Agaricomycetidae</taxon>
        <taxon>Agaricales</taxon>
        <taxon>Pleurotineae</taxon>
        <taxon>Pleurotaceae</taxon>
        <taxon>Pleurotus</taxon>
    </lineage>
</organism>
<dbReference type="OrthoDB" id="3267308at2759"/>
<sequence length="169" mass="18605">MSSNADHALSLTLIRFMCSASQKTHPTLAASDVIVCINVHPLVTSTVTSILITMGQIIAGYLDACRIFGITMTMEWRGPDIKVDWLPYGGTKSLFWSNVTIPSSMAPSPPTATMLTLLPALVMMMEVIEMEGQCSDGLASQCLDEDLHTTMEMEDKIWSDFRLEIDQIT</sequence>
<comment type="caution">
    <text evidence="1">The sequence shown here is derived from an EMBL/GenBank/DDBJ whole genome shotgun (WGS) entry which is preliminary data.</text>
</comment>
<dbReference type="AlphaFoldDB" id="A0A9P6DC80"/>
<gene>
    <name evidence="1" type="ORF">BDN71DRAFT_1433932</name>
</gene>
<accession>A0A9P6DC80</accession>